<keyword evidence="3" id="KW-0645">Protease</keyword>
<feature type="transmembrane region" description="Helical" evidence="1">
    <location>
        <begin position="184"/>
        <end position="204"/>
    </location>
</feature>
<sequence>MTLTPSVESMLRSNAQSVRSPLNLRSSLVLLAVLVLVTLLTFGTVVLAIFLVPGVRQVGPALLGAVLPVHAALLLLVIHRGLRRAGTGWRELGFTRPTVRIFHLLWQIPLVLVALVTVQLLTFAITGDSPAPEGGGGVESLVAGTGPLVALAVFLGVAILTPLWEEAIFRGIVHGGLRRRLGRLGASFISAAIFAAAHGVPILLPYMVTLGLALALLREFHKTLWAPVIMHALLNSLVTGTLVVSVLT</sequence>
<feature type="transmembrane region" description="Helical" evidence="1">
    <location>
        <begin position="28"/>
        <end position="52"/>
    </location>
</feature>
<keyword evidence="3" id="KW-0482">Metalloprotease</keyword>
<feature type="transmembrane region" description="Helical" evidence="1">
    <location>
        <begin position="58"/>
        <end position="78"/>
    </location>
</feature>
<dbReference type="EC" id="3.4.-.-" evidence="3"/>
<name>A0ABY8QQZ9_9MICO</name>
<evidence type="ECO:0000313" key="4">
    <source>
        <dbReference type="Proteomes" id="UP001209083"/>
    </source>
</evidence>
<feature type="transmembrane region" description="Helical" evidence="1">
    <location>
        <begin position="141"/>
        <end position="164"/>
    </location>
</feature>
<keyword evidence="4" id="KW-1185">Reference proteome</keyword>
<feature type="domain" description="CAAX prenyl protease 2/Lysostaphin resistance protein A-like" evidence="2">
    <location>
        <begin position="150"/>
        <end position="236"/>
    </location>
</feature>
<dbReference type="PANTHER" id="PTHR36435">
    <property type="entry name" value="SLR1288 PROTEIN"/>
    <property type="match status" value="1"/>
</dbReference>
<feature type="transmembrane region" description="Helical" evidence="1">
    <location>
        <begin position="224"/>
        <end position="247"/>
    </location>
</feature>
<dbReference type="PANTHER" id="PTHR36435:SF1">
    <property type="entry name" value="CAAX AMINO TERMINAL PROTEASE FAMILY PROTEIN"/>
    <property type="match status" value="1"/>
</dbReference>
<dbReference type="EMBL" id="CP090958">
    <property type="protein sequence ID" value="WGW11419.1"/>
    <property type="molecule type" value="Genomic_DNA"/>
</dbReference>
<dbReference type="RefSeq" id="WP_349638208.1">
    <property type="nucleotide sequence ID" value="NZ_CP090958.1"/>
</dbReference>
<organism evidence="3 4">
    <name type="scientific">Saxibacter everestensis</name>
    <dbReference type="NCBI Taxonomy" id="2909229"/>
    <lineage>
        <taxon>Bacteria</taxon>
        <taxon>Bacillati</taxon>
        <taxon>Actinomycetota</taxon>
        <taxon>Actinomycetes</taxon>
        <taxon>Micrococcales</taxon>
        <taxon>Brevibacteriaceae</taxon>
        <taxon>Saxibacter</taxon>
    </lineage>
</organism>
<keyword evidence="1" id="KW-0472">Membrane</keyword>
<evidence type="ECO:0000256" key="1">
    <source>
        <dbReference type="SAM" id="Phobius"/>
    </source>
</evidence>
<keyword evidence="1" id="KW-1133">Transmembrane helix</keyword>
<dbReference type="GO" id="GO:0008237">
    <property type="term" value="F:metallopeptidase activity"/>
    <property type="evidence" value="ECO:0007669"/>
    <property type="project" value="UniProtKB-KW"/>
</dbReference>
<dbReference type="Pfam" id="PF02517">
    <property type="entry name" value="Rce1-like"/>
    <property type="match status" value="1"/>
</dbReference>
<protein>
    <submittedName>
        <fullName evidence="3">CPBP family intramembrane metalloprotease</fullName>
        <ecNumber evidence="3">3.4.-.-</ecNumber>
    </submittedName>
</protein>
<reference evidence="3 4" key="1">
    <citation type="submission" date="2023-05" db="EMBL/GenBank/DDBJ databases">
        <title>Lithophilousrod everest ZFBP1038 complete genpme.</title>
        <authorList>
            <person name="Tian M."/>
        </authorList>
    </citation>
    <scope>NUCLEOTIDE SEQUENCE [LARGE SCALE GENOMIC DNA]</scope>
    <source>
        <strain evidence="3 4">ZFBP1038</strain>
    </source>
</reference>
<dbReference type="InterPro" id="IPR003675">
    <property type="entry name" value="Rce1/LyrA-like_dom"/>
</dbReference>
<evidence type="ECO:0000259" key="2">
    <source>
        <dbReference type="Pfam" id="PF02517"/>
    </source>
</evidence>
<proteinExistence type="predicted"/>
<gene>
    <name evidence="3" type="ORF">LWF01_15190</name>
</gene>
<dbReference type="Proteomes" id="UP001209083">
    <property type="component" value="Chromosome"/>
</dbReference>
<feature type="transmembrane region" description="Helical" evidence="1">
    <location>
        <begin position="99"/>
        <end position="121"/>
    </location>
</feature>
<evidence type="ECO:0000313" key="3">
    <source>
        <dbReference type="EMBL" id="WGW11419.1"/>
    </source>
</evidence>
<dbReference type="InterPro" id="IPR052710">
    <property type="entry name" value="CAAX_protease"/>
</dbReference>
<accession>A0ABY8QQZ9</accession>
<keyword evidence="3" id="KW-0378">Hydrolase</keyword>
<keyword evidence="1" id="KW-0812">Transmembrane</keyword>